<feature type="non-terminal residue" evidence="9">
    <location>
        <position position="1"/>
    </location>
</feature>
<keyword evidence="6 7" id="KW-0413">Isomerase</keyword>
<dbReference type="GO" id="GO:0003755">
    <property type="term" value="F:peptidyl-prolyl cis-trans isomerase activity"/>
    <property type="evidence" value="ECO:0007669"/>
    <property type="project" value="UniProtKB-KW"/>
</dbReference>
<keyword evidence="5" id="KW-0143">Chaperone</keyword>
<dbReference type="GO" id="GO:0043022">
    <property type="term" value="F:ribosome binding"/>
    <property type="evidence" value="ECO:0007669"/>
    <property type="project" value="TreeGrafter"/>
</dbReference>
<evidence type="ECO:0000256" key="2">
    <source>
        <dbReference type="ARBA" id="ARBA00005464"/>
    </source>
</evidence>
<dbReference type="Pfam" id="PF00254">
    <property type="entry name" value="FKBP_C"/>
    <property type="match status" value="1"/>
</dbReference>
<dbReference type="EC" id="5.2.1.8" evidence="3 7"/>
<dbReference type="Gene3D" id="1.10.3120.10">
    <property type="entry name" value="Trigger factor, C-terminal domain"/>
    <property type="match status" value="1"/>
</dbReference>
<feature type="domain" description="PPIase FKBP-type" evidence="8">
    <location>
        <begin position="145"/>
        <end position="199"/>
    </location>
</feature>
<proteinExistence type="inferred from homology"/>
<dbReference type="PANTHER" id="PTHR30560">
    <property type="entry name" value="TRIGGER FACTOR CHAPERONE AND PEPTIDYL-PROLYL CIS/TRANS ISOMERASE"/>
    <property type="match status" value="1"/>
</dbReference>
<dbReference type="OrthoDB" id="10069242at2759"/>
<comment type="catalytic activity">
    <reaction evidence="1 7">
        <text>[protein]-peptidylproline (omega=180) = [protein]-peptidylproline (omega=0)</text>
        <dbReference type="Rhea" id="RHEA:16237"/>
        <dbReference type="Rhea" id="RHEA-COMP:10747"/>
        <dbReference type="Rhea" id="RHEA-COMP:10748"/>
        <dbReference type="ChEBI" id="CHEBI:83833"/>
        <dbReference type="ChEBI" id="CHEBI:83834"/>
        <dbReference type="EC" id="5.2.1.8"/>
    </reaction>
</comment>
<dbReference type="GO" id="GO:0043335">
    <property type="term" value="P:protein unfolding"/>
    <property type="evidence" value="ECO:0007669"/>
    <property type="project" value="TreeGrafter"/>
</dbReference>
<dbReference type="Pfam" id="PF05698">
    <property type="entry name" value="Trigger_C"/>
    <property type="match status" value="1"/>
</dbReference>
<dbReference type="InterPro" id="IPR037041">
    <property type="entry name" value="Trigger_fac_C_sf"/>
</dbReference>
<reference evidence="10" key="1">
    <citation type="journal article" date="2017" name="bioRxiv">
        <title>Comparative analysis of the genomes of Stylophora pistillata and Acropora digitifera provides evidence for extensive differences between species of corals.</title>
        <authorList>
            <person name="Voolstra C.R."/>
            <person name="Li Y."/>
            <person name="Liew Y.J."/>
            <person name="Baumgarten S."/>
            <person name="Zoccola D."/>
            <person name="Flot J.-F."/>
            <person name="Tambutte S."/>
            <person name="Allemand D."/>
            <person name="Aranda M."/>
        </authorList>
    </citation>
    <scope>NUCLEOTIDE SEQUENCE [LARGE SCALE GENOMIC DNA]</scope>
</reference>
<sequence length="428" mass="48815">VPAKNVQNMVEQRLESIAKEAKIDGFRPGKVPLSVVRQRFSDKATGEALGEAVDQASWKALDEKKVKPALRPQCKIISYDKGKDLEFEMSVEALPEIKAPKIESLTFEKLSAEISDKDVDALLKRTAENLDLSEPVQKARASKEGDTLVVDFEGRVEGKALDDEKVKDYSFKIGSGRMMPEFEKQLIGKKPGETVEVKVKLPKDHSDKEFAGKEFVYTVEIKELREPKSIKMDDDLAKSLGRKSLEDLRKEVRSQMENESENRSFVHEKRQVLDVLAEKTTFEVPESLKEQEFKVIWDQLQQQISHQLEDKKPSKKELDDLKKQYEKLADRRVRLGLLLAQMGEEHKVTVSDKELGQAIMARAQQDPQRASEIVDYYQKNAEARSHLRAPIFENKVVRLVLDKAKVKTKKLPLEEFNKIVDEVSGEEA</sequence>
<dbReference type="SUPFAM" id="SSF109998">
    <property type="entry name" value="Triger factor/SurA peptide-binding domain-like"/>
    <property type="match status" value="1"/>
</dbReference>
<keyword evidence="10" id="KW-1185">Reference proteome</keyword>
<dbReference type="InterPro" id="IPR001179">
    <property type="entry name" value="PPIase_FKBP_dom"/>
</dbReference>
<dbReference type="GO" id="GO:0044183">
    <property type="term" value="F:protein folding chaperone"/>
    <property type="evidence" value="ECO:0007669"/>
    <property type="project" value="TreeGrafter"/>
</dbReference>
<dbReference type="SUPFAM" id="SSF54534">
    <property type="entry name" value="FKBP-like"/>
    <property type="match status" value="1"/>
</dbReference>
<dbReference type="GO" id="GO:0051083">
    <property type="term" value="P:'de novo' cotranslational protein folding"/>
    <property type="evidence" value="ECO:0007669"/>
    <property type="project" value="TreeGrafter"/>
</dbReference>
<dbReference type="Gene3D" id="3.10.50.40">
    <property type="match status" value="1"/>
</dbReference>
<keyword evidence="4 7" id="KW-0697">Rotamase</keyword>
<evidence type="ECO:0000256" key="5">
    <source>
        <dbReference type="ARBA" id="ARBA00023186"/>
    </source>
</evidence>
<dbReference type="InterPro" id="IPR036611">
    <property type="entry name" value="Trigger_fac_ribosome-bd_sf"/>
</dbReference>
<dbReference type="GO" id="GO:0015031">
    <property type="term" value="P:protein transport"/>
    <property type="evidence" value="ECO:0007669"/>
    <property type="project" value="InterPro"/>
</dbReference>
<dbReference type="EMBL" id="LSMT01003035">
    <property type="protein sequence ID" value="PFX11265.1"/>
    <property type="molecule type" value="Genomic_DNA"/>
</dbReference>
<dbReference type="Pfam" id="PF05697">
    <property type="entry name" value="Trigger_N"/>
    <property type="match status" value="1"/>
</dbReference>
<dbReference type="InterPro" id="IPR005215">
    <property type="entry name" value="Trig_fac"/>
</dbReference>
<evidence type="ECO:0000256" key="1">
    <source>
        <dbReference type="ARBA" id="ARBA00000971"/>
    </source>
</evidence>
<dbReference type="InterPro" id="IPR008881">
    <property type="entry name" value="Trigger_fac_ribosome-bd_bac"/>
</dbReference>
<comment type="similarity">
    <text evidence="2">Belongs to the FKBP-type PPIase family. Tig subfamily.</text>
</comment>
<evidence type="ECO:0000256" key="3">
    <source>
        <dbReference type="ARBA" id="ARBA00013194"/>
    </source>
</evidence>
<dbReference type="AlphaFoldDB" id="A0A2B4R4N5"/>
<dbReference type="STRING" id="50429.A0A2B4R4N5"/>
<dbReference type="PANTHER" id="PTHR30560:SF3">
    <property type="entry name" value="TRIGGER FACTOR-LIKE PROTEIN TIG, CHLOROPLASTIC"/>
    <property type="match status" value="1"/>
</dbReference>
<evidence type="ECO:0000313" key="10">
    <source>
        <dbReference type="Proteomes" id="UP000225706"/>
    </source>
</evidence>
<dbReference type="Proteomes" id="UP000225706">
    <property type="component" value="Unassembled WGS sequence"/>
</dbReference>
<dbReference type="NCBIfam" id="TIGR00115">
    <property type="entry name" value="tig"/>
    <property type="match status" value="1"/>
</dbReference>
<evidence type="ECO:0000256" key="6">
    <source>
        <dbReference type="ARBA" id="ARBA00023235"/>
    </source>
</evidence>
<dbReference type="HAMAP" id="MF_00303">
    <property type="entry name" value="Trigger_factor_Tig"/>
    <property type="match status" value="1"/>
</dbReference>
<organism evidence="9 10">
    <name type="scientific">Stylophora pistillata</name>
    <name type="common">Smooth cauliflower coral</name>
    <dbReference type="NCBI Taxonomy" id="50429"/>
    <lineage>
        <taxon>Eukaryota</taxon>
        <taxon>Metazoa</taxon>
        <taxon>Cnidaria</taxon>
        <taxon>Anthozoa</taxon>
        <taxon>Hexacorallia</taxon>
        <taxon>Scleractinia</taxon>
        <taxon>Astrocoeniina</taxon>
        <taxon>Pocilloporidae</taxon>
        <taxon>Stylophora</taxon>
    </lineage>
</organism>
<accession>A0A2B4R4N5</accession>
<name>A0A2B4R4N5_STYPI</name>
<dbReference type="SUPFAM" id="SSF102735">
    <property type="entry name" value="Trigger factor ribosome-binding domain"/>
    <property type="match status" value="1"/>
</dbReference>
<protein>
    <recommendedName>
        <fullName evidence="3 7">peptidylprolyl isomerase</fullName>
        <ecNumber evidence="3 7">5.2.1.8</ecNumber>
    </recommendedName>
</protein>
<dbReference type="PIRSF" id="PIRSF003095">
    <property type="entry name" value="Trigger_factor"/>
    <property type="match status" value="1"/>
</dbReference>
<dbReference type="Gene3D" id="3.30.70.1050">
    <property type="entry name" value="Trigger factor ribosome-binding domain"/>
    <property type="match status" value="1"/>
</dbReference>
<evidence type="ECO:0000256" key="7">
    <source>
        <dbReference type="PROSITE-ProRule" id="PRU00277"/>
    </source>
</evidence>
<evidence type="ECO:0000256" key="4">
    <source>
        <dbReference type="ARBA" id="ARBA00023110"/>
    </source>
</evidence>
<dbReference type="InterPro" id="IPR008880">
    <property type="entry name" value="Trigger_fac_C"/>
</dbReference>
<evidence type="ECO:0000259" key="8">
    <source>
        <dbReference type="PROSITE" id="PS50059"/>
    </source>
</evidence>
<dbReference type="InterPro" id="IPR027304">
    <property type="entry name" value="Trigger_fact/SurA_dom_sf"/>
</dbReference>
<comment type="caution">
    <text evidence="9">The sequence shown here is derived from an EMBL/GenBank/DDBJ whole genome shotgun (WGS) entry which is preliminary data.</text>
</comment>
<dbReference type="PROSITE" id="PS50059">
    <property type="entry name" value="FKBP_PPIASE"/>
    <property type="match status" value="1"/>
</dbReference>
<dbReference type="InterPro" id="IPR046357">
    <property type="entry name" value="PPIase_dom_sf"/>
</dbReference>
<gene>
    <name evidence="9" type="primary">tig</name>
    <name evidence="9" type="ORF">AWC38_SpisGene25116</name>
</gene>
<evidence type="ECO:0000313" key="9">
    <source>
        <dbReference type="EMBL" id="PFX11265.1"/>
    </source>
</evidence>